<evidence type="ECO:0000313" key="19">
    <source>
        <dbReference type="EMBL" id="KAL3273001.1"/>
    </source>
</evidence>
<keyword evidence="9" id="KW-0808">Transferase</keyword>
<dbReference type="Gene3D" id="3.30.40.10">
    <property type="entry name" value="Zinc/RING finger domain, C3HC4 (zinc finger)"/>
    <property type="match status" value="1"/>
</dbReference>
<feature type="compositionally biased region" description="Low complexity" evidence="17">
    <location>
        <begin position="17"/>
        <end position="44"/>
    </location>
</feature>
<comment type="pathway">
    <text evidence="4">Protein modification; protein ubiquitination.</text>
</comment>
<comment type="subcellular location">
    <subcellularLocation>
        <location evidence="3">Cytoplasm</location>
    </subcellularLocation>
    <subcellularLocation>
        <location evidence="2">Nucleus</location>
    </subcellularLocation>
</comment>
<evidence type="ECO:0000256" key="17">
    <source>
        <dbReference type="SAM" id="MobiDB-lite"/>
    </source>
</evidence>
<dbReference type="SUPFAM" id="SSF57850">
    <property type="entry name" value="RING/U-box"/>
    <property type="match status" value="1"/>
</dbReference>
<feature type="region of interest" description="Disordered" evidence="17">
    <location>
        <begin position="17"/>
        <end position="159"/>
    </location>
</feature>
<dbReference type="GO" id="GO:0000151">
    <property type="term" value="C:ubiquitin ligase complex"/>
    <property type="evidence" value="ECO:0007669"/>
    <property type="project" value="UniProtKB-ARBA"/>
</dbReference>
<dbReference type="Pfam" id="PF10408">
    <property type="entry name" value="Ufd2P_core"/>
    <property type="match status" value="1"/>
</dbReference>
<comment type="function">
    <text evidence="13">Ubiquitin-protein ligase that probably functions as an E3 ligase in conjunction with specific E1 and E2 ligases. May also function as an E4 ligase mediating the assembly of polyubiquitin chains on substrates ubiquitinated by another E3 ubiquitin ligase. May regulate myosin assembly in striated muscles together with STUB1 and VCP/p97 by targeting myosin chaperone UNC45B for proteasomal degradation.</text>
</comment>
<dbReference type="Proteomes" id="UP001516400">
    <property type="component" value="Unassembled WGS sequence"/>
</dbReference>
<evidence type="ECO:0000256" key="4">
    <source>
        <dbReference type="ARBA" id="ARBA00004906"/>
    </source>
</evidence>
<sequence>MSELSQEEIRRRRLARLAALERGSPSSSVSPPQTPISQSPSNSQRATSPDPFNASDQKEDDKDAKPDSRKSNESNDGVFQVPSKPIDMPCSSKARSRAPPQRSDSDTSSTHMEVDEVSGSADKVGGANTDIDSGFENMEVDENDLQRKERQRTSSSTEMTDEQLYCTVARVLGSTYKHSSRTRLYLPQTAEVLAQSQNMPLRELISMSIMEVLVMIKEGKGAENNPFKDLMMETNTENIESSSVRSFSTSPTQNFSHSPSPVGSCPVPLLPFQESCCSNETPLGIALNFLLDSYTRVAVEERNQPKRSSMPPLDGVLAELRAQLVQYTSLVIQGYIIPSEDFSGLGEKSPLFKSLVQQNLPRGFLMELVSRTQTDEQTISGVFSPILQGLFSSMQNASIVGDEHRTPIQTLLELSELRVTNRPLCSLIVKQPQFITEICTPAPGREVTRTTFLAPFLSVSVFAEDEPKVAEKFFSGNSQSDKTLNQTLQLELENTRNSLFRIFHYLLANIESRDQTLNYMAFVLKCNEKRSQLQVNEVALAGDGFMLNLLSVLQMLSVKIKLDKIDFHYPFHPESMVNIKNDTKLKFTSQEVEEWSKNLKDSTQLQAPNFSTICWFLTLHCHHLSLLPALQKYQRRLRAIRDLQKLLDETVAAEAQWKNTPFAHRNKEFIKRWRQQLKKLNKSKACADAGLLDKNLMRRSLIFYTSVAEFLLKLMNNTEHNCLSVFSALPEWYIEDIAEFLLFALQYFPTVISDNMEDTMISWLLSTICLSSMIKNPYLVAKIVEVVFIINPSIQPRCENLHSRLMAHHMSQDLLPSSLMKFYTDVETTGSSSEFYDKFSIRYHISLIIKGMWSSPVHRQALVNESRNGKQFVRFVNMLMNDTTFLLDESLESLKRVHEIQELISDDAKWSKLSSEMQQSRMRQLSADERQCRSYLTLGRETVDMFHYLTIDIKEPFLRPELVERLASMLNFNLQQLCGPKCKNLKVRNPEKYGWAPRRLLSQIVDIYLHLDCDKFASALAGDERSFRRELFEDAVARLERIAIKTPAEIDQFRALADKAHRVWVDNQKTDDWMADAPEEFKDPLMDTLMTDPVLLPSGQVMDRSVIMRHLLNSNTDPFNRQHLTEDMLVPALELKEKIRNWKSEKLVHQTNFLLIIYATLKREL</sequence>
<evidence type="ECO:0000256" key="1">
    <source>
        <dbReference type="ARBA" id="ARBA00000900"/>
    </source>
</evidence>
<keyword evidence="7" id="KW-0963">Cytoplasm</keyword>
<proteinExistence type="inferred from homology"/>
<evidence type="ECO:0000256" key="11">
    <source>
        <dbReference type="ARBA" id="ARBA00022990"/>
    </source>
</evidence>
<evidence type="ECO:0000313" key="20">
    <source>
        <dbReference type="Proteomes" id="UP001516400"/>
    </source>
</evidence>
<evidence type="ECO:0000256" key="16">
    <source>
        <dbReference type="ARBA" id="ARBA00083610"/>
    </source>
</evidence>
<dbReference type="InterPro" id="IPR003613">
    <property type="entry name" value="Ubox_domain"/>
</dbReference>
<evidence type="ECO:0000256" key="2">
    <source>
        <dbReference type="ARBA" id="ARBA00004123"/>
    </source>
</evidence>
<evidence type="ECO:0000256" key="8">
    <source>
        <dbReference type="ARBA" id="ARBA00022553"/>
    </source>
</evidence>
<keyword evidence="12" id="KW-0539">Nucleus</keyword>
<evidence type="ECO:0000256" key="3">
    <source>
        <dbReference type="ARBA" id="ARBA00004496"/>
    </source>
</evidence>
<evidence type="ECO:0000256" key="6">
    <source>
        <dbReference type="ARBA" id="ARBA00012483"/>
    </source>
</evidence>
<dbReference type="CDD" id="cd16658">
    <property type="entry name" value="RING-Ubox_UBE4B"/>
    <property type="match status" value="1"/>
</dbReference>
<name>A0ABD2N2R3_9CUCU</name>
<dbReference type="GO" id="GO:0006511">
    <property type="term" value="P:ubiquitin-dependent protein catabolic process"/>
    <property type="evidence" value="ECO:0007669"/>
    <property type="project" value="UniProtKB-ARBA"/>
</dbReference>
<dbReference type="EMBL" id="JABFTP020000062">
    <property type="protein sequence ID" value="KAL3273001.1"/>
    <property type="molecule type" value="Genomic_DNA"/>
</dbReference>
<keyword evidence="11" id="KW-0007">Acetylation</keyword>
<dbReference type="PROSITE" id="PS51698">
    <property type="entry name" value="U_BOX"/>
    <property type="match status" value="1"/>
</dbReference>
<comment type="similarity">
    <text evidence="5">Belongs to the ubiquitin conjugation factor E4 family.</text>
</comment>
<gene>
    <name evidence="19" type="ORF">HHI36_014457</name>
</gene>
<dbReference type="EC" id="2.3.2.27" evidence="6"/>
<dbReference type="AlphaFoldDB" id="A0ABD2N2R3"/>
<evidence type="ECO:0000256" key="10">
    <source>
        <dbReference type="ARBA" id="ARBA00022786"/>
    </source>
</evidence>
<dbReference type="GO" id="GO:0061630">
    <property type="term" value="F:ubiquitin protein ligase activity"/>
    <property type="evidence" value="ECO:0007669"/>
    <property type="project" value="UniProtKB-EC"/>
</dbReference>
<evidence type="ECO:0000256" key="9">
    <source>
        <dbReference type="ARBA" id="ARBA00022679"/>
    </source>
</evidence>
<protein>
    <recommendedName>
        <fullName evidence="14">Ubiquitin conjugation factor E4 B</fullName>
        <ecNumber evidence="6">2.3.2.27</ecNumber>
    </recommendedName>
    <alternativeName>
        <fullName evidence="16">RING-type E3 ubiquitin transferase E4 B</fullName>
    </alternativeName>
    <alternativeName>
        <fullName evidence="15">Ubiquitin fusion degradation protein 2</fullName>
    </alternativeName>
</protein>
<reference evidence="19 20" key="1">
    <citation type="journal article" date="2021" name="BMC Biol.">
        <title>Horizontally acquired antibacterial genes associated with adaptive radiation of ladybird beetles.</title>
        <authorList>
            <person name="Li H.S."/>
            <person name="Tang X.F."/>
            <person name="Huang Y.H."/>
            <person name="Xu Z.Y."/>
            <person name="Chen M.L."/>
            <person name="Du X.Y."/>
            <person name="Qiu B.Y."/>
            <person name="Chen P.T."/>
            <person name="Zhang W."/>
            <person name="Slipinski A."/>
            <person name="Escalona H.E."/>
            <person name="Waterhouse R.M."/>
            <person name="Zwick A."/>
            <person name="Pang H."/>
        </authorList>
    </citation>
    <scope>NUCLEOTIDE SEQUENCE [LARGE SCALE GENOMIC DNA]</scope>
    <source>
        <strain evidence="19">SYSU2018</strain>
    </source>
</reference>
<dbReference type="PANTHER" id="PTHR13931">
    <property type="entry name" value="UBIQUITINATION FACTOR E4"/>
    <property type="match status" value="1"/>
</dbReference>
<comment type="caution">
    <text evidence="19">The sequence shown here is derived from an EMBL/GenBank/DDBJ whole genome shotgun (WGS) entry which is preliminary data.</text>
</comment>
<dbReference type="SMART" id="SM00504">
    <property type="entry name" value="Ubox"/>
    <property type="match status" value="1"/>
</dbReference>
<dbReference type="InterPro" id="IPR019474">
    <property type="entry name" value="Ub_conjug_fac_E4_core"/>
</dbReference>
<evidence type="ECO:0000256" key="14">
    <source>
        <dbReference type="ARBA" id="ARBA00072779"/>
    </source>
</evidence>
<evidence type="ECO:0000256" key="5">
    <source>
        <dbReference type="ARBA" id="ARBA00007434"/>
    </source>
</evidence>
<evidence type="ECO:0000256" key="15">
    <source>
        <dbReference type="ARBA" id="ARBA00081821"/>
    </source>
</evidence>
<feature type="domain" description="U-box" evidence="18">
    <location>
        <begin position="1076"/>
        <end position="1149"/>
    </location>
</feature>
<evidence type="ECO:0000256" key="12">
    <source>
        <dbReference type="ARBA" id="ARBA00023242"/>
    </source>
</evidence>
<dbReference type="PANTHER" id="PTHR13931:SF2">
    <property type="entry name" value="UBIQUITIN CONJUGATION FACTOR E4 B"/>
    <property type="match status" value="1"/>
</dbReference>
<accession>A0ABD2N2R3</accession>
<organism evidence="19 20">
    <name type="scientific">Cryptolaemus montrouzieri</name>
    <dbReference type="NCBI Taxonomy" id="559131"/>
    <lineage>
        <taxon>Eukaryota</taxon>
        <taxon>Metazoa</taxon>
        <taxon>Ecdysozoa</taxon>
        <taxon>Arthropoda</taxon>
        <taxon>Hexapoda</taxon>
        <taxon>Insecta</taxon>
        <taxon>Pterygota</taxon>
        <taxon>Neoptera</taxon>
        <taxon>Endopterygota</taxon>
        <taxon>Coleoptera</taxon>
        <taxon>Polyphaga</taxon>
        <taxon>Cucujiformia</taxon>
        <taxon>Coccinelloidea</taxon>
        <taxon>Coccinellidae</taxon>
        <taxon>Scymninae</taxon>
        <taxon>Scymnini</taxon>
        <taxon>Cryptolaemus</taxon>
    </lineage>
</organism>
<dbReference type="Pfam" id="PF04564">
    <property type="entry name" value="U-box"/>
    <property type="match status" value="1"/>
</dbReference>
<evidence type="ECO:0000256" key="7">
    <source>
        <dbReference type="ARBA" id="ARBA00022490"/>
    </source>
</evidence>
<evidence type="ECO:0000259" key="18">
    <source>
        <dbReference type="PROSITE" id="PS51698"/>
    </source>
</evidence>
<keyword evidence="10" id="KW-0833">Ubl conjugation pathway</keyword>
<dbReference type="InterPro" id="IPR013083">
    <property type="entry name" value="Znf_RING/FYVE/PHD"/>
</dbReference>
<dbReference type="FunFam" id="3.30.40.10:FF:000060">
    <property type="entry name" value="ubiquitin conjugation factor E4 B"/>
    <property type="match status" value="1"/>
</dbReference>
<dbReference type="GO" id="GO:0005737">
    <property type="term" value="C:cytoplasm"/>
    <property type="evidence" value="ECO:0007669"/>
    <property type="project" value="UniProtKB-SubCell"/>
</dbReference>
<evidence type="ECO:0000256" key="13">
    <source>
        <dbReference type="ARBA" id="ARBA00056267"/>
    </source>
</evidence>
<feature type="compositionally biased region" description="Basic and acidic residues" evidence="17">
    <location>
        <begin position="56"/>
        <end position="73"/>
    </location>
</feature>
<keyword evidence="20" id="KW-1185">Reference proteome</keyword>
<dbReference type="GO" id="GO:0005634">
    <property type="term" value="C:nucleus"/>
    <property type="evidence" value="ECO:0007669"/>
    <property type="project" value="UniProtKB-SubCell"/>
</dbReference>
<comment type="catalytic activity">
    <reaction evidence="1">
        <text>S-ubiquitinyl-[E2 ubiquitin-conjugating enzyme]-L-cysteine + [acceptor protein]-L-lysine = [E2 ubiquitin-conjugating enzyme]-L-cysteine + N(6)-ubiquitinyl-[acceptor protein]-L-lysine.</text>
        <dbReference type="EC" id="2.3.2.27"/>
    </reaction>
</comment>
<dbReference type="InterPro" id="IPR045132">
    <property type="entry name" value="UBE4"/>
</dbReference>
<keyword evidence="8" id="KW-0597">Phosphoprotein</keyword>